<dbReference type="SUPFAM" id="SSF52540">
    <property type="entry name" value="P-loop containing nucleoside triphosphate hydrolases"/>
    <property type="match status" value="1"/>
</dbReference>
<dbReference type="PANTHER" id="PTHR43119:SF1">
    <property type="entry name" value="ABC TRANSPORTER DOMAIN-CONTAINING PROTEIN"/>
    <property type="match status" value="1"/>
</dbReference>
<accession>A0A9W5S292</accession>
<keyword evidence="5" id="KW-1185">Reference proteome</keyword>
<dbReference type="Proteomes" id="UP000053750">
    <property type="component" value="Unassembled WGS sequence"/>
</dbReference>
<dbReference type="PROSITE" id="PS50893">
    <property type="entry name" value="ABC_TRANSPORTER_2"/>
    <property type="match status" value="1"/>
</dbReference>
<evidence type="ECO:0000313" key="5">
    <source>
        <dbReference type="Proteomes" id="UP000053750"/>
    </source>
</evidence>
<evidence type="ECO:0000256" key="2">
    <source>
        <dbReference type="ARBA" id="ARBA00022840"/>
    </source>
</evidence>
<dbReference type="InterPro" id="IPR027417">
    <property type="entry name" value="P-loop_NTPase"/>
</dbReference>
<protein>
    <submittedName>
        <fullName evidence="4">ABC transporter</fullName>
    </submittedName>
</protein>
<dbReference type="Gene3D" id="3.40.50.300">
    <property type="entry name" value="P-loop containing nucleotide triphosphate hydrolases"/>
    <property type="match status" value="1"/>
</dbReference>
<evidence type="ECO:0000313" key="4">
    <source>
        <dbReference type="EMBL" id="EXX89309.1"/>
    </source>
</evidence>
<dbReference type="OrthoDB" id="9785080at2"/>
<dbReference type="PANTHER" id="PTHR43119">
    <property type="entry name" value="ABC TRANSPORT PROTEIN ATP-BINDING COMPONENT-RELATED"/>
    <property type="match status" value="1"/>
</dbReference>
<name>A0A9W5S292_9BACL</name>
<proteinExistence type="predicted"/>
<evidence type="ECO:0000256" key="1">
    <source>
        <dbReference type="ARBA" id="ARBA00022741"/>
    </source>
</evidence>
<dbReference type="Pfam" id="PF00005">
    <property type="entry name" value="ABC_tran"/>
    <property type="match status" value="1"/>
</dbReference>
<feature type="domain" description="ABC transporter" evidence="3">
    <location>
        <begin position="5"/>
        <end position="222"/>
    </location>
</feature>
<dbReference type="InterPro" id="IPR017871">
    <property type="entry name" value="ABC_transporter-like_CS"/>
</dbReference>
<evidence type="ECO:0000259" key="3">
    <source>
        <dbReference type="PROSITE" id="PS50893"/>
    </source>
</evidence>
<reference evidence="4 5" key="1">
    <citation type="submission" date="2014-02" db="EMBL/GenBank/DDBJ databases">
        <title>Genome sequence of Paenibacillus darwinianus reveals adaptive mechanisms for survival in Antarctic soils.</title>
        <authorList>
            <person name="Dsouza M."/>
            <person name="Taylor M.W."/>
            <person name="Turner S.J."/>
            <person name="Aislabie J."/>
        </authorList>
    </citation>
    <scope>NUCLEOTIDE SEQUENCE [LARGE SCALE GENOMIC DNA]</scope>
    <source>
        <strain evidence="4 5">CE1</strain>
    </source>
</reference>
<dbReference type="InterPro" id="IPR003593">
    <property type="entry name" value="AAA+_ATPase"/>
</dbReference>
<dbReference type="GO" id="GO:0016887">
    <property type="term" value="F:ATP hydrolysis activity"/>
    <property type="evidence" value="ECO:0007669"/>
    <property type="project" value="InterPro"/>
</dbReference>
<keyword evidence="2" id="KW-0067">ATP-binding</keyword>
<dbReference type="EMBL" id="JFHU01000100">
    <property type="protein sequence ID" value="EXX89309.1"/>
    <property type="molecule type" value="Genomic_DNA"/>
</dbReference>
<keyword evidence="1" id="KW-0547">Nucleotide-binding</keyword>
<dbReference type="InterPro" id="IPR003439">
    <property type="entry name" value="ABC_transporter-like_ATP-bd"/>
</dbReference>
<dbReference type="SMART" id="SM00382">
    <property type="entry name" value="AAA"/>
    <property type="match status" value="1"/>
</dbReference>
<dbReference type="AlphaFoldDB" id="A0A9W5S292"/>
<gene>
    <name evidence="4" type="ORF">BG53_00190</name>
</gene>
<sequence>MESMLQFNQITRTLPGNPARPLFSGLSGEARLSDTISFTGPSGTGKSTLLRILALLESPDEGRLILNGRPAREWDARQWRMKLSYVSQQPFMLSGTVEDNLRAASALHRTPFDRELASRLMASLGMAETDWRKNAQRLSGGEKQRVSLVRTLLLRPEMLLLDEITASLDDTSTEAVERLLRSFHEAEGTGFIWITHDLEQAGRVAGRSWVLAEGRITEGEYACP</sequence>
<dbReference type="PROSITE" id="PS00211">
    <property type="entry name" value="ABC_TRANSPORTER_1"/>
    <property type="match status" value="1"/>
</dbReference>
<dbReference type="GO" id="GO:0005524">
    <property type="term" value="F:ATP binding"/>
    <property type="evidence" value="ECO:0007669"/>
    <property type="project" value="UniProtKB-KW"/>
</dbReference>
<organism evidence="4 5">
    <name type="scientific">Paenibacillus darwinianus</name>
    <dbReference type="NCBI Taxonomy" id="1380763"/>
    <lineage>
        <taxon>Bacteria</taxon>
        <taxon>Bacillati</taxon>
        <taxon>Bacillota</taxon>
        <taxon>Bacilli</taxon>
        <taxon>Bacillales</taxon>
        <taxon>Paenibacillaceae</taxon>
        <taxon>Paenibacillus</taxon>
    </lineage>
</organism>
<comment type="caution">
    <text evidence="4">The sequence shown here is derived from an EMBL/GenBank/DDBJ whole genome shotgun (WGS) entry which is preliminary data.</text>
</comment>